<evidence type="ECO:0000256" key="2">
    <source>
        <dbReference type="ARBA" id="ARBA00022448"/>
    </source>
</evidence>
<evidence type="ECO:0000313" key="8">
    <source>
        <dbReference type="EMBL" id="NYT46783.1"/>
    </source>
</evidence>
<feature type="transmembrane region" description="Helical" evidence="7">
    <location>
        <begin position="69"/>
        <end position="92"/>
    </location>
</feature>
<accession>A0A7Z0MNE7</accession>
<comment type="caution">
    <text evidence="8">The sequence shown here is derived from an EMBL/GenBank/DDBJ whole genome shotgun (WGS) entry which is preliminary data.</text>
</comment>
<dbReference type="Pfam" id="PF03547">
    <property type="entry name" value="Mem_trans"/>
    <property type="match status" value="1"/>
</dbReference>
<evidence type="ECO:0000256" key="5">
    <source>
        <dbReference type="ARBA" id="ARBA00022989"/>
    </source>
</evidence>
<keyword evidence="6 7" id="KW-0472">Membrane</keyword>
<dbReference type="GO" id="GO:0016020">
    <property type="term" value="C:membrane"/>
    <property type="evidence" value="ECO:0007669"/>
    <property type="project" value="UniProtKB-SubCell"/>
</dbReference>
<gene>
    <name evidence="8" type="ORF">H0A75_03210</name>
</gene>
<evidence type="ECO:0000313" key="9">
    <source>
        <dbReference type="Proteomes" id="UP000537890"/>
    </source>
</evidence>
<proteinExistence type="predicted"/>
<dbReference type="AlphaFoldDB" id="A0A7Z0MNE7"/>
<dbReference type="Proteomes" id="UP000537890">
    <property type="component" value="Unassembled WGS sequence"/>
</dbReference>
<keyword evidence="2" id="KW-0813">Transport</keyword>
<dbReference type="PANTHER" id="PTHR36838">
    <property type="entry name" value="AUXIN EFFLUX CARRIER FAMILY PROTEIN"/>
    <property type="match status" value="1"/>
</dbReference>
<sequence>MLEQFSFALNVTIPILILLILGITFRRTGFIDQHFINIANSFVFNITLPCLLFFSIADTPLSHASNIPLFLFGAFFTLGSALLFWLLSLILIEPDKRGVFIQGAFRGNLGIIGIALVFNAYGTKC</sequence>
<comment type="subcellular location">
    <subcellularLocation>
        <location evidence="1">Membrane</location>
        <topology evidence="1">Multi-pass membrane protein</topology>
    </subcellularLocation>
</comment>
<dbReference type="EMBL" id="JACCHS010000039">
    <property type="protein sequence ID" value="NYT46783.1"/>
    <property type="molecule type" value="Genomic_DNA"/>
</dbReference>
<keyword evidence="4 7" id="KW-0812">Transmembrane</keyword>
<protein>
    <submittedName>
        <fullName evidence="8">AEC family transporter</fullName>
    </submittedName>
</protein>
<feature type="transmembrane region" description="Helical" evidence="7">
    <location>
        <begin position="37"/>
        <end position="57"/>
    </location>
</feature>
<evidence type="ECO:0000256" key="3">
    <source>
        <dbReference type="ARBA" id="ARBA00022475"/>
    </source>
</evidence>
<dbReference type="PANTHER" id="PTHR36838:SF4">
    <property type="entry name" value="AUXIN EFFLUX CARRIER FAMILY PROTEIN"/>
    <property type="match status" value="1"/>
</dbReference>
<evidence type="ECO:0000256" key="4">
    <source>
        <dbReference type="ARBA" id="ARBA00022692"/>
    </source>
</evidence>
<reference evidence="8 9" key="1">
    <citation type="submission" date="2020-05" db="EMBL/GenBank/DDBJ databases">
        <title>Horizontal transmission and recombination maintain forever young bacterial symbiont genomes.</title>
        <authorList>
            <person name="Russell S.L."/>
            <person name="Pepper-Tunick E."/>
            <person name="Svedberg J."/>
            <person name="Byrne A."/>
            <person name="Ruelas Castillo J."/>
            <person name="Vollmers C."/>
            <person name="Beinart R.A."/>
            <person name="Corbett-Detig R."/>
        </authorList>
    </citation>
    <scope>NUCLEOTIDE SEQUENCE [LARGE SCALE GENOMIC DNA]</scope>
    <source>
        <strain evidence="8">4727-3</strain>
    </source>
</reference>
<feature type="transmembrane region" description="Helical" evidence="7">
    <location>
        <begin position="104"/>
        <end position="122"/>
    </location>
</feature>
<evidence type="ECO:0000256" key="6">
    <source>
        <dbReference type="ARBA" id="ARBA00023136"/>
    </source>
</evidence>
<dbReference type="GO" id="GO:0055085">
    <property type="term" value="P:transmembrane transport"/>
    <property type="evidence" value="ECO:0007669"/>
    <property type="project" value="InterPro"/>
</dbReference>
<keyword evidence="3" id="KW-1003">Cell membrane</keyword>
<evidence type="ECO:0000256" key="7">
    <source>
        <dbReference type="SAM" id="Phobius"/>
    </source>
</evidence>
<feature type="transmembrane region" description="Helical" evidence="7">
    <location>
        <begin position="6"/>
        <end position="25"/>
    </location>
</feature>
<dbReference type="InterPro" id="IPR004776">
    <property type="entry name" value="Mem_transp_PIN-like"/>
</dbReference>
<evidence type="ECO:0000256" key="1">
    <source>
        <dbReference type="ARBA" id="ARBA00004141"/>
    </source>
</evidence>
<keyword evidence="5 7" id="KW-1133">Transmembrane helix</keyword>
<organism evidence="8 9">
    <name type="scientific">Candidatus Methanofishera endochildressiae</name>
    <dbReference type="NCBI Taxonomy" id="2738884"/>
    <lineage>
        <taxon>Bacteria</taxon>
        <taxon>Pseudomonadati</taxon>
        <taxon>Pseudomonadota</taxon>
        <taxon>Gammaproteobacteria</taxon>
        <taxon>Candidatus Methanofishera</taxon>
    </lineage>
</organism>
<name>A0A7Z0MNE7_9GAMM</name>